<dbReference type="Proteomes" id="UP000032233">
    <property type="component" value="Unassembled WGS sequence"/>
</dbReference>
<dbReference type="SMART" id="SM00895">
    <property type="entry name" value="FCD"/>
    <property type="match status" value="1"/>
</dbReference>
<evidence type="ECO:0000256" key="2">
    <source>
        <dbReference type="ARBA" id="ARBA00023125"/>
    </source>
</evidence>
<dbReference type="PANTHER" id="PTHR43537:SF5">
    <property type="entry name" value="UXU OPERON TRANSCRIPTIONAL REGULATOR"/>
    <property type="match status" value="1"/>
</dbReference>
<evidence type="ECO:0000313" key="6">
    <source>
        <dbReference type="Proteomes" id="UP000032233"/>
    </source>
</evidence>
<dbReference type="InParanoid" id="A0A0D2J6F4"/>
<sequence length="239" mass="27267">MKRSRLYEEVAEQIKQAIFDGILKPGDRLPSERDLCETFGVGRPTIREALRILSIMGLVEIKTGANGSTVKDLDITQYLEAVREQLAFLIRIEDETIDRLWEVRKYVEIGIAHLAAEKASPEEIKRLERIISDMKATGEDINAYFPLATSFHQELALSTKNQIFYIIWNLFQDILKKAYMPVLEEYFPEGPGKLLESNRVLLGAIKSKDPKAIDDALHFHAQQEKDLVDAARKKGPQKK</sequence>
<dbReference type="GO" id="GO:0003700">
    <property type="term" value="F:DNA-binding transcription factor activity"/>
    <property type="evidence" value="ECO:0007669"/>
    <property type="project" value="InterPro"/>
</dbReference>
<dbReference type="Gene3D" id="1.10.10.10">
    <property type="entry name" value="Winged helix-like DNA-binding domain superfamily/Winged helix DNA-binding domain"/>
    <property type="match status" value="1"/>
</dbReference>
<dbReference type="AlphaFoldDB" id="A0A0D2J6F4"/>
<gene>
    <name evidence="5" type="ORF">X474_12360</name>
</gene>
<comment type="caution">
    <text evidence="5">The sequence shown here is derived from an EMBL/GenBank/DDBJ whole genome shotgun (WGS) entry which is preliminary data.</text>
</comment>
<dbReference type="InterPro" id="IPR036388">
    <property type="entry name" value="WH-like_DNA-bd_sf"/>
</dbReference>
<dbReference type="PANTHER" id="PTHR43537">
    <property type="entry name" value="TRANSCRIPTIONAL REGULATOR, GNTR FAMILY"/>
    <property type="match status" value="1"/>
</dbReference>
<evidence type="ECO:0000259" key="4">
    <source>
        <dbReference type="PROSITE" id="PS50949"/>
    </source>
</evidence>
<dbReference type="InterPro" id="IPR011711">
    <property type="entry name" value="GntR_C"/>
</dbReference>
<dbReference type="Pfam" id="PF00392">
    <property type="entry name" value="GntR"/>
    <property type="match status" value="1"/>
</dbReference>
<keyword evidence="2" id="KW-0238">DNA-binding</keyword>
<feature type="domain" description="HTH gntR-type" evidence="4">
    <location>
        <begin position="4"/>
        <end position="73"/>
    </location>
</feature>
<dbReference type="GO" id="GO:0003677">
    <property type="term" value="F:DNA binding"/>
    <property type="evidence" value="ECO:0007669"/>
    <property type="project" value="UniProtKB-KW"/>
</dbReference>
<organism evidence="5 6">
    <name type="scientific">Dethiosulfatarculus sandiegensis</name>
    <dbReference type="NCBI Taxonomy" id="1429043"/>
    <lineage>
        <taxon>Bacteria</taxon>
        <taxon>Pseudomonadati</taxon>
        <taxon>Thermodesulfobacteriota</taxon>
        <taxon>Desulfarculia</taxon>
        <taxon>Desulfarculales</taxon>
        <taxon>Desulfarculaceae</taxon>
        <taxon>Dethiosulfatarculus</taxon>
    </lineage>
</organism>
<keyword evidence="1" id="KW-0805">Transcription regulation</keyword>
<protein>
    <submittedName>
        <fullName evidence="5">GntR family transcriptional regulator</fullName>
    </submittedName>
</protein>
<proteinExistence type="predicted"/>
<reference evidence="5 6" key="1">
    <citation type="submission" date="2013-11" db="EMBL/GenBank/DDBJ databases">
        <title>Metagenomic analysis of a methanogenic consortium involved in long chain n-alkane degradation.</title>
        <authorList>
            <person name="Davidova I.A."/>
            <person name="Callaghan A.V."/>
            <person name="Wawrik B."/>
            <person name="Pruitt S."/>
            <person name="Marks C."/>
            <person name="Duncan K.E."/>
            <person name="Suflita J.M."/>
        </authorList>
    </citation>
    <scope>NUCLEOTIDE SEQUENCE [LARGE SCALE GENOMIC DNA]</scope>
    <source>
        <strain evidence="5 6">SPR</strain>
    </source>
</reference>
<evidence type="ECO:0000256" key="1">
    <source>
        <dbReference type="ARBA" id="ARBA00023015"/>
    </source>
</evidence>
<dbReference type="InterPro" id="IPR036390">
    <property type="entry name" value="WH_DNA-bd_sf"/>
</dbReference>
<dbReference type="SMART" id="SM00345">
    <property type="entry name" value="HTH_GNTR"/>
    <property type="match status" value="1"/>
</dbReference>
<dbReference type="Pfam" id="PF07729">
    <property type="entry name" value="FCD"/>
    <property type="match status" value="1"/>
</dbReference>
<keyword evidence="3" id="KW-0804">Transcription</keyword>
<dbReference type="SUPFAM" id="SSF48008">
    <property type="entry name" value="GntR ligand-binding domain-like"/>
    <property type="match status" value="1"/>
</dbReference>
<accession>A0A0D2J6F4</accession>
<name>A0A0D2J6F4_9BACT</name>
<keyword evidence="6" id="KW-1185">Reference proteome</keyword>
<evidence type="ECO:0000256" key="3">
    <source>
        <dbReference type="ARBA" id="ARBA00023163"/>
    </source>
</evidence>
<dbReference type="CDD" id="cd07377">
    <property type="entry name" value="WHTH_GntR"/>
    <property type="match status" value="1"/>
</dbReference>
<dbReference type="PRINTS" id="PR00035">
    <property type="entry name" value="HTHGNTR"/>
</dbReference>
<dbReference type="STRING" id="1429043.X474_12360"/>
<dbReference type="InterPro" id="IPR008920">
    <property type="entry name" value="TF_FadR/GntR_C"/>
</dbReference>
<dbReference type="Gene3D" id="1.20.120.530">
    <property type="entry name" value="GntR ligand-binding domain-like"/>
    <property type="match status" value="1"/>
</dbReference>
<dbReference type="SUPFAM" id="SSF46785">
    <property type="entry name" value="Winged helix' DNA-binding domain"/>
    <property type="match status" value="1"/>
</dbReference>
<dbReference type="PROSITE" id="PS50949">
    <property type="entry name" value="HTH_GNTR"/>
    <property type="match status" value="1"/>
</dbReference>
<dbReference type="PATRIC" id="fig|1429043.3.peg.2631"/>
<dbReference type="EMBL" id="AZAC01000014">
    <property type="protein sequence ID" value="KIX13729.1"/>
    <property type="molecule type" value="Genomic_DNA"/>
</dbReference>
<dbReference type="InterPro" id="IPR000524">
    <property type="entry name" value="Tscrpt_reg_HTH_GntR"/>
</dbReference>
<evidence type="ECO:0000313" key="5">
    <source>
        <dbReference type="EMBL" id="KIX13729.1"/>
    </source>
</evidence>